<evidence type="ECO:0000313" key="2">
    <source>
        <dbReference type="EMBL" id="CDO71088.1"/>
    </source>
</evidence>
<name>A0A060SFA4_PYCCI</name>
<evidence type="ECO:0000313" key="3">
    <source>
        <dbReference type="Proteomes" id="UP000029665"/>
    </source>
</evidence>
<keyword evidence="3" id="KW-1185">Reference proteome</keyword>
<evidence type="ECO:0000256" key="1">
    <source>
        <dbReference type="SAM" id="MobiDB-lite"/>
    </source>
</evidence>
<dbReference type="OMA" id="TSHETHY"/>
<proteinExistence type="predicted"/>
<organism evidence="2 3">
    <name type="scientific">Pycnoporus cinnabarinus</name>
    <name type="common">Cinnabar-red polypore</name>
    <name type="synonym">Trametes cinnabarina</name>
    <dbReference type="NCBI Taxonomy" id="5643"/>
    <lineage>
        <taxon>Eukaryota</taxon>
        <taxon>Fungi</taxon>
        <taxon>Dikarya</taxon>
        <taxon>Basidiomycota</taxon>
        <taxon>Agaricomycotina</taxon>
        <taxon>Agaricomycetes</taxon>
        <taxon>Polyporales</taxon>
        <taxon>Polyporaceae</taxon>
        <taxon>Trametes</taxon>
    </lineage>
</organism>
<accession>A0A060SFA4</accession>
<dbReference type="Pfam" id="PF18759">
    <property type="entry name" value="Plavaka"/>
    <property type="match status" value="1"/>
</dbReference>
<dbReference type="AlphaFoldDB" id="A0A060SFA4"/>
<dbReference type="STRING" id="5643.A0A060SFA4"/>
<dbReference type="EMBL" id="CCBP010000097">
    <property type="protein sequence ID" value="CDO71088.1"/>
    <property type="molecule type" value="Genomic_DNA"/>
</dbReference>
<protein>
    <submittedName>
        <fullName evidence="2">Uncharacterized protein</fullName>
    </submittedName>
</protein>
<dbReference type="InterPro" id="IPR041078">
    <property type="entry name" value="Plavaka"/>
</dbReference>
<feature type="region of interest" description="Disordered" evidence="1">
    <location>
        <begin position="1"/>
        <end position="76"/>
    </location>
</feature>
<dbReference type="HOGENOM" id="CLU_046023_1_0_1"/>
<dbReference type="Proteomes" id="UP000029665">
    <property type="component" value="Unassembled WGS sequence"/>
</dbReference>
<reference evidence="2" key="1">
    <citation type="submission" date="2014-01" db="EMBL/GenBank/DDBJ databases">
        <title>The genome of the white-rot fungus Pycnoporus cinnabarinus: a basidiomycete model with a versatile arsenal for lignocellulosic biomass breakdown.</title>
        <authorList>
            <person name="Levasseur A."/>
            <person name="Lomascolo A."/>
            <person name="Ruiz-Duenas F.J."/>
            <person name="Uzan E."/>
            <person name="Piumi F."/>
            <person name="Kues U."/>
            <person name="Ram A.F.J."/>
            <person name="Murat C."/>
            <person name="Haon M."/>
            <person name="Benoit I."/>
            <person name="Arfi Y."/>
            <person name="Chevret D."/>
            <person name="Drula E."/>
            <person name="Kwon M.J."/>
            <person name="Gouret P."/>
            <person name="Lesage-Meessen L."/>
            <person name="Lombard V."/>
            <person name="Mariette J."/>
            <person name="Noirot C."/>
            <person name="Park J."/>
            <person name="Patyshakuliyeva A."/>
            <person name="Wieneger R.A.B."/>
            <person name="Wosten H.A.B."/>
            <person name="Martin F."/>
            <person name="Coutinho P.M."/>
            <person name="de Vries R."/>
            <person name="Martinez A.T."/>
            <person name="Klopp C."/>
            <person name="Pontarotti P."/>
            <person name="Henrissat B."/>
            <person name="Record E."/>
        </authorList>
    </citation>
    <scope>NUCLEOTIDE SEQUENCE [LARGE SCALE GENOMIC DNA]</scope>
    <source>
        <strain evidence="2">BRFM137</strain>
    </source>
</reference>
<comment type="caution">
    <text evidence="2">The sequence shown here is derived from an EMBL/GenBank/DDBJ whole genome shotgun (WGS) entry which is preliminary data.</text>
</comment>
<gene>
    <name evidence="2" type="ORF">BN946_scf184844.g92</name>
</gene>
<dbReference type="OrthoDB" id="2753241at2759"/>
<sequence length="382" mass="42510">MSSPASNPNPSLSSPVSPSPSSTPSRSSSCPSSPASPTLLSPSSHAPSSPTSPSPLSLSAPSSSDPPSSEPATAPPMADSIRVEYHPNSGIPTKVFAFEDFSRYRSTQSEPTFDREPWFPYRLRTDFEFAKFSLDASLSKKEITTLLELVHRVREGKDELTFTKYTDVQQGWAAASSKLTPFTKHTVTVPYKKEFQSHSLYTRDVWDYLKDILCNPYLVSRMDWNAHRLHRFDEDTQTFVRFYDEPLTADAAWEIQSELPAAQCPLLLIVYADKTKLSSFGTAKGYPVVLKCGNLPVDIRNGEGIGGGRVVGWLPILDEKAGEKHKTGYVNLKHIVWHESFCKILEPILKHSHHGVWFHCGDGVDRCLCPCVVILSSDYEEQ</sequence>